<sequence>MNSQLITNKLLALRDETNKAFVEKLIPTVPKECILGVRTPQLRTLAKDLWKNQPLVSDFLAKLPHYYLEENHLHGFLIEKSNDYSWVMTQTERFLPFIDNWATCDSFSPKIFKKYPTEVYVKIKQWLDSPHTYTVRYGIGLLLSNYLDEAFEKAMLHQVAGIHSEDYYVNMMIAWYLATALAKQPTATLPLIKAQTLPKFVQNKAIQKARESRRISEEMKTALLGYKL</sequence>
<keyword evidence="3" id="KW-1185">Reference proteome</keyword>
<dbReference type="EMBL" id="CP014227">
    <property type="protein sequence ID" value="AMD85482.1"/>
    <property type="molecule type" value="Genomic_DNA"/>
</dbReference>
<evidence type="ECO:0000313" key="4">
    <source>
        <dbReference type="Proteomes" id="UP000215539"/>
    </source>
</evidence>
<name>A0AAX2GWF0_9FLAO</name>
<evidence type="ECO:0000313" key="3">
    <source>
        <dbReference type="Proteomes" id="UP000065822"/>
    </source>
</evidence>
<dbReference type="SUPFAM" id="SSF48371">
    <property type="entry name" value="ARM repeat"/>
    <property type="match status" value="1"/>
</dbReference>
<protein>
    <submittedName>
        <fullName evidence="2">DNA alkylation repair enzyme</fullName>
    </submittedName>
    <submittedName>
        <fullName evidence="1">DNA alkylation repair protein</fullName>
    </submittedName>
</protein>
<reference evidence="2 4" key="2">
    <citation type="submission" date="2017-06" db="EMBL/GenBank/DDBJ databases">
        <authorList>
            <consortium name="Pathogen Informatics"/>
        </authorList>
    </citation>
    <scope>NUCLEOTIDE SEQUENCE [LARGE SCALE GENOMIC DNA]</scope>
    <source>
        <strain evidence="2 4">NCTC12947</strain>
    </source>
</reference>
<dbReference type="Proteomes" id="UP000215539">
    <property type="component" value="Chromosome 1"/>
</dbReference>
<evidence type="ECO:0000313" key="1">
    <source>
        <dbReference type="EMBL" id="AMD85482.1"/>
    </source>
</evidence>
<dbReference type="Gene3D" id="1.25.10.90">
    <property type="match status" value="1"/>
</dbReference>
<proteinExistence type="predicted"/>
<dbReference type="InterPro" id="IPR016024">
    <property type="entry name" value="ARM-type_fold"/>
</dbReference>
<dbReference type="AlphaFoldDB" id="A0AAX2GWF0"/>
<gene>
    <name evidence="1" type="ORF">AXF12_08130</name>
    <name evidence="2" type="ORF">SAMEA44541418_00059</name>
</gene>
<dbReference type="CDD" id="cd06561">
    <property type="entry name" value="AlkD_like"/>
    <property type="match status" value="1"/>
</dbReference>
<evidence type="ECO:0000313" key="2">
    <source>
        <dbReference type="EMBL" id="SNV01126.1"/>
    </source>
</evidence>
<organism evidence="2 4">
    <name type="scientific">Capnocytophaga haemolytica</name>
    <dbReference type="NCBI Taxonomy" id="45243"/>
    <lineage>
        <taxon>Bacteria</taxon>
        <taxon>Pseudomonadati</taxon>
        <taxon>Bacteroidota</taxon>
        <taxon>Flavobacteriia</taxon>
        <taxon>Flavobacteriales</taxon>
        <taxon>Flavobacteriaceae</taxon>
        <taxon>Capnocytophaga</taxon>
    </lineage>
</organism>
<reference evidence="1 3" key="1">
    <citation type="submission" date="2016-02" db="EMBL/GenBank/DDBJ databases">
        <authorList>
            <person name="Holder M.E."/>
            <person name="Ajami N.J."/>
            <person name="Petrosino J.F."/>
        </authorList>
    </citation>
    <scope>NUCLEOTIDE SEQUENCE [LARGE SCALE GENOMIC DNA]</scope>
    <source>
        <strain evidence="1 3">CCUG 32990</strain>
    </source>
</reference>
<dbReference type="EMBL" id="LT906449">
    <property type="protein sequence ID" value="SNV01126.1"/>
    <property type="molecule type" value="Genomic_DNA"/>
</dbReference>
<dbReference type="KEGG" id="chg:AXF12_08130"/>
<dbReference type="PANTHER" id="PTHR34070:SF1">
    <property type="entry name" value="DNA ALKYLATION REPAIR PROTEIN"/>
    <property type="match status" value="1"/>
</dbReference>
<dbReference type="RefSeq" id="WP_066430110.1">
    <property type="nucleotide sequence ID" value="NZ_CP014227.1"/>
</dbReference>
<dbReference type="InterPro" id="IPR014825">
    <property type="entry name" value="DNA_alkylation"/>
</dbReference>
<dbReference type="Pfam" id="PF08713">
    <property type="entry name" value="DNA_alkylation"/>
    <property type="match status" value="1"/>
</dbReference>
<dbReference type="PANTHER" id="PTHR34070">
    <property type="entry name" value="ARMADILLO-TYPE FOLD"/>
    <property type="match status" value="1"/>
</dbReference>
<accession>A0AAX2GWF0</accession>
<dbReference type="Proteomes" id="UP000065822">
    <property type="component" value="Chromosome"/>
</dbReference>